<dbReference type="PANTHER" id="PTHR31490:SF90">
    <property type="entry name" value="ENDO-1,4-BETA-XYLANASE A"/>
    <property type="match status" value="1"/>
</dbReference>
<keyword evidence="1" id="KW-0378">Hydrolase</keyword>
<proteinExistence type="predicted"/>
<evidence type="ECO:0000256" key="4">
    <source>
        <dbReference type="ARBA" id="ARBA00023326"/>
    </source>
</evidence>
<protein>
    <recommendedName>
        <fullName evidence="5">GH10 domain-containing protein</fullName>
    </recommendedName>
</protein>
<dbReference type="Pfam" id="PF00331">
    <property type="entry name" value="Glyco_hydro_10"/>
    <property type="match status" value="1"/>
</dbReference>
<dbReference type="GO" id="GO:0000272">
    <property type="term" value="P:polysaccharide catabolic process"/>
    <property type="evidence" value="ECO:0007669"/>
    <property type="project" value="UniProtKB-KW"/>
</dbReference>
<gene>
    <name evidence="6" type="ORF">LCGC14_1063590</name>
</gene>
<accession>A0A0F9MKH4</accession>
<dbReference type="PROSITE" id="PS00591">
    <property type="entry name" value="GH10_1"/>
    <property type="match status" value="1"/>
</dbReference>
<dbReference type="SUPFAM" id="SSF51445">
    <property type="entry name" value="(Trans)glycosidases"/>
    <property type="match status" value="1"/>
</dbReference>
<dbReference type="GO" id="GO:0004553">
    <property type="term" value="F:hydrolase activity, hydrolyzing O-glycosyl compounds"/>
    <property type="evidence" value="ECO:0007669"/>
    <property type="project" value="InterPro"/>
</dbReference>
<dbReference type="PANTHER" id="PTHR31490">
    <property type="entry name" value="GLYCOSYL HYDROLASE"/>
    <property type="match status" value="1"/>
</dbReference>
<feature type="domain" description="GH10" evidence="5">
    <location>
        <begin position="31"/>
        <end position="376"/>
    </location>
</feature>
<dbReference type="AlphaFoldDB" id="A0A0F9MKH4"/>
<dbReference type="Gene3D" id="3.20.20.80">
    <property type="entry name" value="Glycosidases"/>
    <property type="match status" value="1"/>
</dbReference>
<dbReference type="InterPro" id="IPR017853">
    <property type="entry name" value="GH"/>
</dbReference>
<dbReference type="EMBL" id="LAZR01004530">
    <property type="protein sequence ID" value="KKN07770.1"/>
    <property type="molecule type" value="Genomic_DNA"/>
</dbReference>
<dbReference type="PRINTS" id="PR00134">
    <property type="entry name" value="GLHYDRLASE10"/>
</dbReference>
<evidence type="ECO:0000259" key="5">
    <source>
        <dbReference type="PROSITE" id="PS51760"/>
    </source>
</evidence>
<reference evidence="6" key="1">
    <citation type="journal article" date="2015" name="Nature">
        <title>Complex archaea that bridge the gap between prokaryotes and eukaryotes.</title>
        <authorList>
            <person name="Spang A."/>
            <person name="Saw J.H."/>
            <person name="Jorgensen S.L."/>
            <person name="Zaremba-Niedzwiedzka K."/>
            <person name="Martijn J."/>
            <person name="Lind A.E."/>
            <person name="van Eijk R."/>
            <person name="Schleper C."/>
            <person name="Guy L."/>
            <person name="Ettema T.J."/>
        </authorList>
    </citation>
    <scope>NUCLEOTIDE SEQUENCE</scope>
</reference>
<organism evidence="6">
    <name type="scientific">marine sediment metagenome</name>
    <dbReference type="NCBI Taxonomy" id="412755"/>
    <lineage>
        <taxon>unclassified sequences</taxon>
        <taxon>metagenomes</taxon>
        <taxon>ecological metagenomes</taxon>
    </lineage>
</organism>
<dbReference type="InterPro" id="IPR044846">
    <property type="entry name" value="GH10"/>
</dbReference>
<evidence type="ECO:0000256" key="1">
    <source>
        <dbReference type="ARBA" id="ARBA00022801"/>
    </source>
</evidence>
<dbReference type="SMART" id="SM00633">
    <property type="entry name" value="Glyco_10"/>
    <property type="match status" value="1"/>
</dbReference>
<evidence type="ECO:0000256" key="2">
    <source>
        <dbReference type="ARBA" id="ARBA00023277"/>
    </source>
</evidence>
<dbReference type="InterPro" id="IPR031158">
    <property type="entry name" value="GH10_AS"/>
</dbReference>
<keyword evidence="4" id="KW-0624">Polysaccharide degradation</keyword>
<comment type="caution">
    <text evidence="6">The sequence shown here is derived from an EMBL/GenBank/DDBJ whole genome shotgun (WGS) entry which is preliminary data.</text>
</comment>
<keyword evidence="3" id="KW-0326">Glycosidase</keyword>
<sequence length="386" mass="43928">MRLIFRTLFFALFLQFTNCSDKPDKTENSTPPVTPSLKTTYSKDFTIGAAINEAIILQKDTLALKVLKRDFSSITPENIMKWEEIHPVADTFNFDLSDKFVALGEENEMEIIGHTLVWHSQIGPWMNTLTDSTIMAKYIKEHINTVAGRYKGKIHGWDVVNEALNEDGSLRESVFLKVMGDGYLPLAFKQAAEADPEAELYYNDYNMWKPEKREGAVRLVKLVQESGARISGVGMQGHWGLEEPDLAEVEKSILAYAALGVKVMITELDITVLPNPWDMEGAEVSQNFREFEGDEKMNPYASGLPDSVQLKLANRYTDIFKLFLKHKDKISRVTFWGVGDANSWLNGWPIRGRTNYPLLFDREYNRKNIYDSVIGLKTQPNQKLAL</sequence>
<keyword evidence="2" id="KW-0119">Carbohydrate metabolism</keyword>
<dbReference type="InterPro" id="IPR001000">
    <property type="entry name" value="GH10_dom"/>
</dbReference>
<dbReference type="PROSITE" id="PS51760">
    <property type="entry name" value="GH10_2"/>
    <property type="match status" value="1"/>
</dbReference>
<name>A0A0F9MKH4_9ZZZZ</name>
<evidence type="ECO:0000256" key="3">
    <source>
        <dbReference type="ARBA" id="ARBA00023295"/>
    </source>
</evidence>
<evidence type="ECO:0000313" key="6">
    <source>
        <dbReference type="EMBL" id="KKN07770.1"/>
    </source>
</evidence>